<dbReference type="RefSeq" id="WP_147913179.1">
    <property type="nucleotide sequence ID" value="NZ_JBHUEJ010000044.1"/>
</dbReference>
<evidence type="ECO:0000313" key="2">
    <source>
        <dbReference type="EMBL" id="MFD1712479.1"/>
    </source>
</evidence>
<dbReference type="Proteomes" id="UP001597304">
    <property type="component" value="Unassembled WGS sequence"/>
</dbReference>
<gene>
    <name evidence="2" type="ORF">ACFSF0_17915</name>
</gene>
<proteinExistence type="predicted"/>
<evidence type="ECO:0000259" key="1">
    <source>
        <dbReference type="Pfam" id="PF08818"/>
    </source>
</evidence>
<keyword evidence="3" id="KW-1185">Reference proteome</keyword>
<evidence type="ECO:0000313" key="3">
    <source>
        <dbReference type="Proteomes" id="UP001597304"/>
    </source>
</evidence>
<organism evidence="2 3">
    <name type="scientific">Ottowia flava</name>
    <dbReference type="NCBI Taxonomy" id="2675430"/>
    <lineage>
        <taxon>Bacteria</taxon>
        <taxon>Pseudomonadati</taxon>
        <taxon>Pseudomonadota</taxon>
        <taxon>Betaproteobacteria</taxon>
        <taxon>Burkholderiales</taxon>
        <taxon>Comamonadaceae</taxon>
        <taxon>Ottowia</taxon>
    </lineage>
</organism>
<accession>A0ABW4KZD4</accession>
<sequence>MRPFTDPAVAAHFDAYPPAVRKKLLALRELIFTAAEQLKEVGPLQETLKWGEPAYVTAQTKSGSTVRIDWKAKSPERYAMYFHCQTGLVDTFRTLFPRDFKFEGNRALVFDLSDKVPTDALAFCIQAALTYHSRKKRALGR</sequence>
<dbReference type="Pfam" id="PF08818">
    <property type="entry name" value="DUF1801"/>
    <property type="match status" value="1"/>
</dbReference>
<reference evidence="3" key="1">
    <citation type="journal article" date="2019" name="Int. J. Syst. Evol. Microbiol.">
        <title>The Global Catalogue of Microorganisms (GCM) 10K type strain sequencing project: providing services to taxonomists for standard genome sequencing and annotation.</title>
        <authorList>
            <consortium name="The Broad Institute Genomics Platform"/>
            <consortium name="The Broad Institute Genome Sequencing Center for Infectious Disease"/>
            <person name="Wu L."/>
            <person name="Ma J."/>
        </authorList>
    </citation>
    <scope>NUCLEOTIDE SEQUENCE [LARGE SCALE GENOMIC DNA]</scope>
    <source>
        <strain evidence="3">LMG 29247</strain>
    </source>
</reference>
<dbReference type="SUPFAM" id="SSF159888">
    <property type="entry name" value="YdhG-like"/>
    <property type="match status" value="1"/>
</dbReference>
<feature type="domain" description="YdhG-like" evidence="1">
    <location>
        <begin position="21"/>
        <end position="129"/>
    </location>
</feature>
<dbReference type="InterPro" id="IPR014922">
    <property type="entry name" value="YdhG-like"/>
</dbReference>
<name>A0ABW4KZD4_9BURK</name>
<comment type="caution">
    <text evidence="2">The sequence shown here is derived from an EMBL/GenBank/DDBJ whole genome shotgun (WGS) entry which is preliminary data.</text>
</comment>
<protein>
    <submittedName>
        <fullName evidence="2">DUF1801 domain-containing protein</fullName>
    </submittedName>
</protein>
<dbReference type="EMBL" id="JBHUEJ010000044">
    <property type="protein sequence ID" value="MFD1712479.1"/>
    <property type="molecule type" value="Genomic_DNA"/>
</dbReference>